<feature type="transmembrane region" description="Helical" evidence="1">
    <location>
        <begin position="470"/>
        <end position="488"/>
    </location>
</feature>
<organism evidence="3 4">
    <name type="scientific">Actinoplanes lutulentus</name>
    <dbReference type="NCBI Taxonomy" id="1287878"/>
    <lineage>
        <taxon>Bacteria</taxon>
        <taxon>Bacillati</taxon>
        <taxon>Actinomycetota</taxon>
        <taxon>Actinomycetes</taxon>
        <taxon>Micromonosporales</taxon>
        <taxon>Micromonosporaceae</taxon>
        <taxon>Actinoplanes</taxon>
    </lineage>
</organism>
<reference evidence="3 4" key="1">
    <citation type="submission" date="2018-06" db="EMBL/GenBank/DDBJ databases">
        <title>Genomic Encyclopedia of Type Strains, Phase III (KMG-III): the genomes of soil and plant-associated and newly described type strains.</title>
        <authorList>
            <person name="Whitman W."/>
        </authorList>
    </citation>
    <scope>NUCLEOTIDE SEQUENCE [LARGE SCALE GENOMIC DNA]</scope>
    <source>
        <strain evidence="3 4">CGMCC 4.7090</strain>
    </source>
</reference>
<keyword evidence="2" id="KW-0732">Signal</keyword>
<dbReference type="AlphaFoldDB" id="A0A327ZDN5"/>
<feature type="chain" id="PRO_5016411965" description="LPXTG-motif cell wall-anchored protein" evidence="2">
    <location>
        <begin position="31"/>
        <end position="501"/>
    </location>
</feature>
<evidence type="ECO:0000313" key="4">
    <source>
        <dbReference type="Proteomes" id="UP000249341"/>
    </source>
</evidence>
<feature type="signal peptide" evidence="2">
    <location>
        <begin position="1"/>
        <end position="30"/>
    </location>
</feature>
<proteinExistence type="predicted"/>
<evidence type="ECO:0000256" key="2">
    <source>
        <dbReference type="SAM" id="SignalP"/>
    </source>
</evidence>
<keyword evidence="1" id="KW-1133">Transmembrane helix</keyword>
<comment type="caution">
    <text evidence="3">The sequence shown here is derived from an EMBL/GenBank/DDBJ whole genome shotgun (WGS) entry which is preliminary data.</text>
</comment>
<keyword evidence="1" id="KW-0472">Membrane</keyword>
<dbReference type="OrthoDB" id="3287997at2"/>
<evidence type="ECO:0008006" key="5">
    <source>
        <dbReference type="Google" id="ProtNLM"/>
    </source>
</evidence>
<name>A0A327ZDN5_9ACTN</name>
<keyword evidence="1" id="KW-0812">Transmembrane</keyword>
<accession>A0A327ZDN5</accession>
<sequence length="501" mass="51376">MRLRTLFHRLALSALVSGLAVTGLALPAQAAEEEFPFVAVLGPETVTVISGQSKTVELDIYNLTTIAAKDVVLSFGTKAKPIGADLGFTPPEGCDQTTCDLGDVKPGERRKVKFSVKPVAGAGPAIHVPVATWVGGLPSFETSIAVVQTAKGGVDLEVSDIANLKVGRGKSANVPFEVRNTGNRDVEAVGLFVFTAYSDVVPVLNYRNCLVDDELGGVICVIDEPLAGGGTFTLPESAPLRIKVKPDAPGPYEYPVIVGAVGLSGDYLDDFARKTAGAAGAELKLQSVPTASADEPAGIDDLNPDDNLADFTVAVPKSAADSKAIGGVFEGSAGQTVSVEVGVQNLGPTGTVPASFQWFPYVHVTMPTGVALSEIDESCLAGTSPTELSDIESLDGRDYVCALDGVAKNAKATFTFTGEISEGEHAPGTVTVDGGVQDAKSGNDTAALTVKLTSGGEGAGEALPITGAPAGLLAGGGVALLLAGVIAYRMARRRRIITVVE</sequence>
<evidence type="ECO:0000256" key="1">
    <source>
        <dbReference type="SAM" id="Phobius"/>
    </source>
</evidence>
<dbReference type="EMBL" id="QLMJ01000014">
    <property type="protein sequence ID" value="RAK31825.1"/>
    <property type="molecule type" value="Genomic_DNA"/>
</dbReference>
<dbReference type="RefSeq" id="WP_146616894.1">
    <property type="nucleotide sequence ID" value="NZ_JACHWI010000004.1"/>
</dbReference>
<dbReference type="Proteomes" id="UP000249341">
    <property type="component" value="Unassembled WGS sequence"/>
</dbReference>
<evidence type="ECO:0000313" key="3">
    <source>
        <dbReference type="EMBL" id="RAK31825.1"/>
    </source>
</evidence>
<gene>
    <name evidence="3" type="ORF">B0I29_11473</name>
</gene>
<protein>
    <recommendedName>
        <fullName evidence="5">LPXTG-motif cell wall-anchored protein</fullName>
    </recommendedName>
</protein>
<keyword evidence="4" id="KW-1185">Reference proteome</keyword>